<dbReference type="PANTHER" id="PTHR12560">
    <property type="entry name" value="LONGEVITY ASSURANCE FACTOR 1 LAG1"/>
    <property type="match status" value="1"/>
</dbReference>
<evidence type="ECO:0000256" key="2">
    <source>
        <dbReference type="ARBA" id="ARBA00004760"/>
    </source>
</evidence>
<feature type="transmembrane region" description="Helical" evidence="9">
    <location>
        <begin position="219"/>
        <end position="239"/>
    </location>
</feature>
<evidence type="ECO:0000256" key="8">
    <source>
        <dbReference type="SAM" id="MobiDB-lite"/>
    </source>
</evidence>
<keyword evidence="6 7" id="KW-0472">Membrane</keyword>
<keyword evidence="12" id="KW-1185">Reference proteome</keyword>
<keyword evidence="5 9" id="KW-1133">Transmembrane helix</keyword>
<dbReference type="EMBL" id="CAHIKZ030001291">
    <property type="protein sequence ID" value="CAE1258869.1"/>
    <property type="molecule type" value="Genomic_DNA"/>
</dbReference>
<comment type="pathway">
    <text evidence="3">Sphingolipid metabolism.</text>
</comment>
<comment type="caution">
    <text evidence="11">The sequence shown here is derived from an EMBL/GenBank/DDBJ whole genome shotgun (WGS) entry which is preliminary data.</text>
</comment>
<dbReference type="Gene3D" id="1.10.10.60">
    <property type="entry name" value="Homeodomain-like"/>
    <property type="match status" value="1"/>
</dbReference>
<organism evidence="11 12">
    <name type="scientific">Acanthosepion pharaonis</name>
    <name type="common">Pharaoh cuttlefish</name>
    <name type="synonym">Sepia pharaonis</name>
    <dbReference type="NCBI Taxonomy" id="158019"/>
    <lineage>
        <taxon>Eukaryota</taxon>
        <taxon>Metazoa</taxon>
        <taxon>Spiralia</taxon>
        <taxon>Lophotrochozoa</taxon>
        <taxon>Mollusca</taxon>
        <taxon>Cephalopoda</taxon>
        <taxon>Coleoidea</taxon>
        <taxon>Decapodiformes</taxon>
        <taxon>Sepiida</taxon>
        <taxon>Sepiina</taxon>
        <taxon>Sepiidae</taxon>
        <taxon>Acanthosepion</taxon>
    </lineage>
</organism>
<feature type="transmembrane region" description="Helical" evidence="9">
    <location>
        <begin position="6"/>
        <end position="30"/>
    </location>
</feature>
<dbReference type="PANTHER" id="PTHR12560:SF0">
    <property type="entry name" value="LD18904P"/>
    <property type="match status" value="1"/>
</dbReference>
<dbReference type="EC" id="2.3.1.291" evidence="11"/>
<feature type="domain" description="TLC" evidence="10">
    <location>
        <begin position="91"/>
        <end position="292"/>
    </location>
</feature>
<feature type="region of interest" description="Disordered" evidence="8">
    <location>
        <begin position="298"/>
        <end position="345"/>
    </location>
</feature>
<evidence type="ECO:0000256" key="7">
    <source>
        <dbReference type="PROSITE-ProRule" id="PRU00205"/>
    </source>
</evidence>
<name>A0A812CBY0_ACAPH</name>
<feature type="transmembrane region" description="Helical" evidence="9">
    <location>
        <begin position="188"/>
        <end position="207"/>
    </location>
</feature>
<dbReference type="GO" id="GO:0046513">
    <property type="term" value="P:ceramide biosynthetic process"/>
    <property type="evidence" value="ECO:0007669"/>
    <property type="project" value="InterPro"/>
</dbReference>
<dbReference type="PROSITE" id="PS50922">
    <property type="entry name" value="TLC"/>
    <property type="match status" value="1"/>
</dbReference>
<keyword evidence="11" id="KW-0808">Transferase</keyword>
<dbReference type="SMART" id="SM00724">
    <property type="entry name" value="TLC"/>
    <property type="match status" value="1"/>
</dbReference>
<dbReference type="GO" id="GO:0050291">
    <property type="term" value="F:sphingosine N-acyltransferase activity"/>
    <property type="evidence" value="ECO:0007669"/>
    <property type="project" value="InterPro"/>
</dbReference>
<feature type="transmembrane region" description="Helical" evidence="9">
    <location>
        <begin position="166"/>
        <end position="182"/>
    </location>
</feature>
<evidence type="ECO:0000313" key="12">
    <source>
        <dbReference type="Proteomes" id="UP000597762"/>
    </source>
</evidence>
<dbReference type="InterPro" id="IPR016439">
    <property type="entry name" value="Lag1/Lac1-like"/>
</dbReference>
<gene>
    <name evidence="11" type="ORF">SPHA_31422</name>
</gene>
<evidence type="ECO:0000259" key="10">
    <source>
        <dbReference type="PROSITE" id="PS50922"/>
    </source>
</evidence>
<protein>
    <submittedName>
        <fullName evidence="11">CERS5_6</fullName>
        <ecNumber evidence="11">2.3.1.291</ecNumber>
    </submittedName>
</protein>
<dbReference type="Pfam" id="PF03798">
    <property type="entry name" value="TRAM_LAG1_CLN8"/>
    <property type="match status" value="1"/>
</dbReference>
<feature type="transmembrane region" description="Helical" evidence="9">
    <location>
        <begin position="140"/>
        <end position="159"/>
    </location>
</feature>
<sequence>MCWSLLTGVFFLCFRYFYESLIIVPIGRYLGIRETQRKVIYNAHLEKVYKNGKSIDEKQMTFLKKETSMNSIHIRNWMRIRKLQDAPTTMLKFRECSWHLLFYTSAFIYGLIVLWNKNWVWHTENCWKGWPHHPVGTDLYIYYLIELGFYWSLILSLLMDIKRKDFKVMIIHHIATIILLYMSWVLNFIRIGALTLFVHDIVDPYLAGAKMAKYCKNQAMCEALFGIFAIVWIISRLGIYPFWVLHSVYFEIHDHVAPFPSFTVFASLLFILQILHIVWTYMISKIAIQKFTHGEIHQDVRSDTESEEELLDEPVMPPMNNHVMPDDSPQVKRHMIGDHDLGNQS</sequence>
<reference evidence="11" key="1">
    <citation type="submission" date="2021-01" db="EMBL/GenBank/DDBJ databases">
        <authorList>
            <person name="Li R."/>
            <person name="Bekaert M."/>
        </authorList>
    </citation>
    <scope>NUCLEOTIDE SEQUENCE</scope>
    <source>
        <strain evidence="11">Farmed</strain>
    </source>
</reference>
<feature type="transmembrane region" description="Helical" evidence="9">
    <location>
        <begin position="100"/>
        <end position="120"/>
    </location>
</feature>
<evidence type="ECO:0000256" key="5">
    <source>
        <dbReference type="ARBA" id="ARBA00022989"/>
    </source>
</evidence>
<evidence type="ECO:0000256" key="6">
    <source>
        <dbReference type="ARBA" id="ARBA00023136"/>
    </source>
</evidence>
<dbReference type="InterPro" id="IPR006634">
    <property type="entry name" value="TLC-dom"/>
</dbReference>
<feature type="transmembrane region" description="Helical" evidence="9">
    <location>
        <begin position="259"/>
        <end position="281"/>
    </location>
</feature>
<comment type="pathway">
    <text evidence="2">Lipid metabolism; sphingolipid metabolism.</text>
</comment>
<dbReference type="OrthoDB" id="537032at2759"/>
<evidence type="ECO:0000256" key="9">
    <source>
        <dbReference type="SAM" id="Phobius"/>
    </source>
</evidence>
<evidence type="ECO:0000313" key="11">
    <source>
        <dbReference type="EMBL" id="CAE1258869.1"/>
    </source>
</evidence>
<comment type="subcellular location">
    <subcellularLocation>
        <location evidence="1">Membrane</location>
        <topology evidence="1">Multi-pass membrane protein</topology>
    </subcellularLocation>
</comment>
<keyword evidence="11" id="KW-0012">Acyltransferase</keyword>
<evidence type="ECO:0000256" key="1">
    <source>
        <dbReference type="ARBA" id="ARBA00004141"/>
    </source>
</evidence>
<evidence type="ECO:0000256" key="4">
    <source>
        <dbReference type="ARBA" id="ARBA00022692"/>
    </source>
</evidence>
<dbReference type="AlphaFoldDB" id="A0A812CBY0"/>
<dbReference type="UniPathway" id="UPA00222"/>
<dbReference type="Proteomes" id="UP000597762">
    <property type="component" value="Unassembled WGS sequence"/>
</dbReference>
<proteinExistence type="predicted"/>
<accession>A0A812CBY0</accession>
<dbReference type="GO" id="GO:0016020">
    <property type="term" value="C:membrane"/>
    <property type="evidence" value="ECO:0007669"/>
    <property type="project" value="UniProtKB-SubCell"/>
</dbReference>
<feature type="compositionally biased region" description="Basic and acidic residues" evidence="8">
    <location>
        <begin position="335"/>
        <end position="345"/>
    </location>
</feature>
<keyword evidence="4 7" id="KW-0812">Transmembrane</keyword>
<evidence type="ECO:0000256" key="3">
    <source>
        <dbReference type="ARBA" id="ARBA00004991"/>
    </source>
</evidence>